<evidence type="ECO:0000313" key="3">
    <source>
        <dbReference type="EMBL" id="KAK7068770.1"/>
    </source>
</evidence>
<evidence type="ECO:0000256" key="1">
    <source>
        <dbReference type="SAM" id="Phobius"/>
    </source>
</evidence>
<keyword evidence="2" id="KW-0732">Signal</keyword>
<gene>
    <name evidence="3" type="ORF">SK128_015113</name>
</gene>
<keyword evidence="4" id="KW-1185">Reference proteome</keyword>
<keyword evidence="1" id="KW-0472">Membrane</keyword>
<feature type="transmembrane region" description="Helical" evidence="1">
    <location>
        <begin position="112"/>
        <end position="135"/>
    </location>
</feature>
<evidence type="ECO:0000256" key="2">
    <source>
        <dbReference type="SAM" id="SignalP"/>
    </source>
</evidence>
<protein>
    <submittedName>
        <fullName evidence="3">Uncharacterized protein</fullName>
    </submittedName>
</protein>
<accession>A0AAN9A1F0</accession>
<organism evidence="3 4">
    <name type="scientific">Halocaridina rubra</name>
    <name type="common">Hawaiian red shrimp</name>
    <dbReference type="NCBI Taxonomy" id="373956"/>
    <lineage>
        <taxon>Eukaryota</taxon>
        <taxon>Metazoa</taxon>
        <taxon>Ecdysozoa</taxon>
        <taxon>Arthropoda</taxon>
        <taxon>Crustacea</taxon>
        <taxon>Multicrustacea</taxon>
        <taxon>Malacostraca</taxon>
        <taxon>Eumalacostraca</taxon>
        <taxon>Eucarida</taxon>
        <taxon>Decapoda</taxon>
        <taxon>Pleocyemata</taxon>
        <taxon>Caridea</taxon>
        <taxon>Atyoidea</taxon>
        <taxon>Atyidae</taxon>
        <taxon>Halocaridina</taxon>
    </lineage>
</organism>
<dbReference type="AlphaFoldDB" id="A0AAN9A1F0"/>
<reference evidence="3 4" key="1">
    <citation type="submission" date="2023-11" db="EMBL/GenBank/DDBJ databases">
        <title>Halocaridina rubra genome assembly.</title>
        <authorList>
            <person name="Smith C."/>
        </authorList>
    </citation>
    <scope>NUCLEOTIDE SEQUENCE [LARGE SCALE GENOMIC DNA]</scope>
    <source>
        <strain evidence="3">EP-1</strain>
        <tissue evidence="3">Whole</tissue>
    </source>
</reference>
<proteinExistence type="predicted"/>
<keyword evidence="1" id="KW-1133">Transmembrane helix</keyword>
<dbReference type="EMBL" id="JAXCGZ010017128">
    <property type="protein sequence ID" value="KAK7068770.1"/>
    <property type="molecule type" value="Genomic_DNA"/>
</dbReference>
<name>A0AAN9A1F0_HALRR</name>
<keyword evidence="1" id="KW-0812">Transmembrane</keyword>
<sequence length="192" mass="21882">MELIFLVIKMLSTLSTTGPFIEDPPYQAISVYENDKFTMHNSFTISISSTNFKEENGQITDFWIVLYEEEKDVNQISYGTISELSEIQVNGRLVYCDSVIPVTFTFGNLKKFLIYTTLFVFLAVFIFSVIALLIYKTWFAPVVTRGAVLEKSQAMSSLIEGEESEEEEEEGSLRRPVLLSDLHVTVNKLMDN</sequence>
<evidence type="ECO:0000313" key="4">
    <source>
        <dbReference type="Proteomes" id="UP001381693"/>
    </source>
</evidence>
<feature type="non-terminal residue" evidence="3">
    <location>
        <position position="192"/>
    </location>
</feature>
<dbReference type="Proteomes" id="UP001381693">
    <property type="component" value="Unassembled WGS sequence"/>
</dbReference>
<feature type="signal peptide" evidence="2">
    <location>
        <begin position="1"/>
        <end position="17"/>
    </location>
</feature>
<feature type="chain" id="PRO_5042935886" evidence="2">
    <location>
        <begin position="18"/>
        <end position="192"/>
    </location>
</feature>
<comment type="caution">
    <text evidence="3">The sequence shown here is derived from an EMBL/GenBank/DDBJ whole genome shotgun (WGS) entry which is preliminary data.</text>
</comment>